<dbReference type="Pfam" id="PF17957">
    <property type="entry name" value="Big_7"/>
    <property type="match status" value="1"/>
</dbReference>
<dbReference type="Proteomes" id="UP000178346">
    <property type="component" value="Unassembled WGS sequence"/>
</dbReference>
<sequence length="94" mass="10536">MEDDDKVYVEVVGYKDGDKVGYSFRLSVEVSAANDISEVRIYDNGNQVTADKTYPYGYNFTYTSADAGEHEFSIVAEDKKGNEGKKDIKLKIGY</sequence>
<dbReference type="Gene3D" id="2.60.40.10">
    <property type="entry name" value="Immunoglobulins"/>
    <property type="match status" value="1"/>
</dbReference>
<proteinExistence type="predicted"/>
<dbReference type="EMBL" id="MEVJ01000048">
    <property type="protein sequence ID" value="OGC56514.1"/>
    <property type="molecule type" value="Genomic_DNA"/>
</dbReference>
<reference evidence="1 2" key="1">
    <citation type="journal article" date="2016" name="Nat. Commun.">
        <title>Thousands of microbial genomes shed light on interconnected biogeochemical processes in an aquifer system.</title>
        <authorList>
            <person name="Anantharaman K."/>
            <person name="Brown C.T."/>
            <person name="Hug L.A."/>
            <person name="Sharon I."/>
            <person name="Castelle C.J."/>
            <person name="Probst A.J."/>
            <person name="Thomas B.C."/>
            <person name="Singh A."/>
            <person name="Wilkins M.J."/>
            <person name="Karaoz U."/>
            <person name="Brodie E.L."/>
            <person name="Williams K.H."/>
            <person name="Hubbard S.S."/>
            <person name="Banfield J.F."/>
        </authorList>
    </citation>
    <scope>NUCLEOTIDE SEQUENCE [LARGE SCALE GENOMIC DNA]</scope>
</reference>
<evidence type="ECO:0000313" key="2">
    <source>
        <dbReference type="Proteomes" id="UP000178346"/>
    </source>
</evidence>
<protein>
    <recommendedName>
        <fullName evidence="3">Bacterial Ig-like domain-containing protein</fullName>
    </recommendedName>
</protein>
<evidence type="ECO:0000313" key="1">
    <source>
        <dbReference type="EMBL" id="OGC56514.1"/>
    </source>
</evidence>
<dbReference type="AlphaFoldDB" id="A0A1F4VH93"/>
<comment type="caution">
    <text evidence="1">The sequence shown here is derived from an EMBL/GenBank/DDBJ whole genome shotgun (WGS) entry which is preliminary data.</text>
</comment>
<accession>A0A1F4VH93</accession>
<evidence type="ECO:0008006" key="3">
    <source>
        <dbReference type="Google" id="ProtNLM"/>
    </source>
</evidence>
<organism evidence="1 2">
    <name type="scientific">candidate division WWE3 bacterium RIFCSPLOWO2_01_FULL_41_9</name>
    <dbReference type="NCBI Taxonomy" id="1802626"/>
    <lineage>
        <taxon>Bacteria</taxon>
        <taxon>Katanobacteria</taxon>
    </lineage>
</organism>
<name>A0A1F4VH93_UNCKA</name>
<dbReference type="InterPro" id="IPR013783">
    <property type="entry name" value="Ig-like_fold"/>
</dbReference>
<gene>
    <name evidence="1" type="ORF">A2976_02900</name>
</gene>